<evidence type="ECO:0000256" key="8">
    <source>
        <dbReference type="SAM" id="MobiDB-lite"/>
    </source>
</evidence>
<evidence type="ECO:0000256" key="2">
    <source>
        <dbReference type="ARBA" id="ARBA00022617"/>
    </source>
</evidence>
<keyword evidence="2 7" id="KW-0349">Heme</keyword>
<dbReference type="InterPro" id="IPR009050">
    <property type="entry name" value="Globin-like_sf"/>
</dbReference>
<dbReference type="GO" id="GO:0051537">
    <property type="term" value="F:2 iron, 2 sulfur cluster binding"/>
    <property type="evidence" value="ECO:0007669"/>
    <property type="project" value="UniProtKB-KW"/>
</dbReference>
<feature type="region of interest" description="Disordered" evidence="8">
    <location>
        <begin position="53"/>
        <end position="83"/>
    </location>
</feature>
<evidence type="ECO:0000256" key="6">
    <source>
        <dbReference type="ARBA" id="ARBA00023014"/>
    </source>
</evidence>
<dbReference type="GO" id="GO:0019825">
    <property type="term" value="F:oxygen binding"/>
    <property type="evidence" value="ECO:0007669"/>
    <property type="project" value="InterPro"/>
</dbReference>
<keyword evidence="1" id="KW-0813">Transport</keyword>
<dbReference type="GO" id="GO:0046872">
    <property type="term" value="F:metal ion binding"/>
    <property type="evidence" value="ECO:0007669"/>
    <property type="project" value="UniProtKB-KW"/>
</dbReference>
<dbReference type="Proteomes" id="UP000578112">
    <property type="component" value="Unassembled WGS sequence"/>
</dbReference>
<keyword evidence="5 7" id="KW-0408">Iron</keyword>
<keyword evidence="3" id="KW-0001">2Fe-2S</keyword>
<dbReference type="CDD" id="cd14775">
    <property type="entry name" value="TrHb2_O-like"/>
    <property type="match status" value="1"/>
</dbReference>
<dbReference type="RefSeq" id="WP_184995543.1">
    <property type="nucleotide sequence ID" value="NZ_BOMK01000027.1"/>
</dbReference>
<evidence type="ECO:0000256" key="7">
    <source>
        <dbReference type="PIRSR" id="PIRSR601486-1"/>
    </source>
</evidence>
<dbReference type="EMBL" id="JACHNH010000001">
    <property type="protein sequence ID" value="MBB4764343.1"/>
    <property type="molecule type" value="Genomic_DNA"/>
</dbReference>
<comment type="caution">
    <text evidence="10">The sequence shown here is derived from an EMBL/GenBank/DDBJ whole genome shotgun (WGS) entry which is preliminary data.</text>
</comment>
<evidence type="ECO:0000256" key="3">
    <source>
        <dbReference type="ARBA" id="ARBA00022714"/>
    </source>
</evidence>
<dbReference type="InterPro" id="IPR001486">
    <property type="entry name" value="Hemoglobin_trunc"/>
</dbReference>
<dbReference type="InterPro" id="IPR052950">
    <property type="entry name" value="CISD"/>
</dbReference>
<accession>A0A7W7I176</accession>
<protein>
    <submittedName>
        <fullName evidence="10">CDGSH-type Zn-finger protein</fullName>
    </submittedName>
</protein>
<feature type="domain" description="Iron-binding zinc finger CDGSH type" evidence="9">
    <location>
        <begin position="11"/>
        <end position="60"/>
    </location>
</feature>
<feature type="binding site" description="distal binding residue" evidence="7">
    <location>
        <position position="189"/>
    </location>
    <ligand>
        <name>heme</name>
        <dbReference type="ChEBI" id="CHEBI:30413"/>
    </ligand>
    <ligandPart>
        <name>Fe</name>
        <dbReference type="ChEBI" id="CHEBI:18248"/>
    </ligandPart>
</feature>
<evidence type="ECO:0000256" key="1">
    <source>
        <dbReference type="ARBA" id="ARBA00022448"/>
    </source>
</evidence>
<feature type="region of interest" description="Disordered" evidence="8">
    <location>
        <begin position="291"/>
        <end position="313"/>
    </location>
</feature>
<evidence type="ECO:0000256" key="4">
    <source>
        <dbReference type="ARBA" id="ARBA00022723"/>
    </source>
</evidence>
<sequence>MITPSIRITEDGPYRVEGEVSIRDTDGTELRTEGIWHLCRCGGSRNKPFCDSTHGLKGWTGPETADRGGDEPAEGPPSITPTVDGPYEVCGAIRLLGADGEPYAARGRQWLCRCGHSRNKPYCDGSHRYAGFRDPLPPELENTPTVYAWLGGREALERLTTAFYDGILNEPDDLLEPVFRGMDPEHPKHVAAWLGETFGGPADYTAHHGGYEHMVAAHRGRALTEEQRQRWVSRLARTADEVLLPDDPDVRQAFLSYLEWGSRIALFNSQPGVEVIAHAPVPKWGWGNAAPYVPQPWDDPEAAAKGRAGQDGS</sequence>
<dbReference type="InterPro" id="IPR042216">
    <property type="entry name" value="MitoNEET_CISD"/>
</dbReference>
<keyword evidence="4 7" id="KW-0479">Metal-binding</keyword>
<feature type="binding site" description="distal binding residue" evidence="7">
    <location>
        <position position="213"/>
    </location>
    <ligand>
        <name>heme</name>
        <dbReference type="ChEBI" id="CHEBI:30413"/>
    </ligand>
    <ligandPart>
        <name>Fe</name>
        <dbReference type="ChEBI" id="CHEBI:18248"/>
    </ligandPart>
</feature>
<dbReference type="Pfam" id="PF01152">
    <property type="entry name" value="Bac_globin"/>
    <property type="match status" value="1"/>
</dbReference>
<reference evidence="10 11" key="1">
    <citation type="submission" date="2020-08" db="EMBL/GenBank/DDBJ databases">
        <title>Sequencing the genomes of 1000 actinobacteria strains.</title>
        <authorList>
            <person name="Klenk H.-P."/>
        </authorList>
    </citation>
    <scope>NUCLEOTIDE SEQUENCE [LARGE SCALE GENOMIC DNA]</scope>
    <source>
        <strain evidence="10 11">DSM 43149</strain>
    </source>
</reference>
<dbReference type="PANTHER" id="PTHR46491:SF3">
    <property type="entry name" value="CDGSH IRON-SULFUR DOMAIN-CONTAINING PROTEIN 3, MITOCHONDRIAL"/>
    <property type="match status" value="1"/>
</dbReference>
<evidence type="ECO:0000259" key="9">
    <source>
        <dbReference type="SMART" id="SM00704"/>
    </source>
</evidence>
<proteinExistence type="predicted"/>
<dbReference type="InterPro" id="IPR012292">
    <property type="entry name" value="Globin/Proto"/>
</dbReference>
<name>A0A7W7I176_9ACTN</name>
<dbReference type="Pfam" id="PF09360">
    <property type="entry name" value="zf-CDGSH"/>
    <property type="match status" value="2"/>
</dbReference>
<dbReference type="GO" id="GO:0005737">
    <property type="term" value="C:cytoplasm"/>
    <property type="evidence" value="ECO:0007669"/>
    <property type="project" value="UniProtKB-ARBA"/>
</dbReference>
<feature type="domain" description="Iron-binding zinc finger CDGSH type" evidence="9">
    <location>
        <begin position="96"/>
        <end position="133"/>
    </location>
</feature>
<dbReference type="Gene3D" id="3.40.5.90">
    <property type="entry name" value="CDGSH iron-sulfur domain, mitoNEET-type"/>
    <property type="match status" value="2"/>
</dbReference>
<organism evidence="10 11">
    <name type="scientific">Actinoplanes digitatis</name>
    <dbReference type="NCBI Taxonomy" id="1868"/>
    <lineage>
        <taxon>Bacteria</taxon>
        <taxon>Bacillati</taxon>
        <taxon>Actinomycetota</taxon>
        <taxon>Actinomycetes</taxon>
        <taxon>Micromonosporales</taxon>
        <taxon>Micromonosporaceae</taxon>
        <taxon>Actinoplanes</taxon>
    </lineage>
</organism>
<gene>
    <name evidence="10" type="ORF">BJ971_004899</name>
</gene>
<evidence type="ECO:0000256" key="5">
    <source>
        <dbReference type="ARBA" id="ARBA00023004"/>
    </source>
</evidence>
<dbReference type="SUPFAM" id="SSF46458">
    <property type="entry name" value="Globin-like"/>
    <property type="match status" value="1"/>
</dbReference>
<dbReference type="GO" id="GO:0020037">
    <property type="term" value="F:heme binding"/>
    <property type="evidence" value="ECO:0007669"/>
    <property type="project" value="InterPro"/>
</dbReference>
<keyword evidence="11" id="KW-1185">Reference proteome</keyword>
<dbReference type="Gene3D" id="1.10.490.10">
    <property type="entry name" value="Globins"/>
    <property type="match status" value="1"/>
</dbReference>
<keyword evidence="6" id="KW-0411">Iron-sulfur</keyword>
<evidence type="ECO:0000313" key="11">
    <source>
        <dbReference type="Proteomes" id="UP000578112"/>
    </source>
</evidence>
<dbReference type="SMART" id="SM00704">
    <property type="entry name" value="ZnF_CDGSH"/>
    <property type="match status" value="2"/>
</dbReference>
<dbReference type="PANTHER" id="PTHR46491">
    <property type="entry name" value="CDGSH IRON SULFUR DOMAIN PROTEIN HOMOLOG"/>
    <property type="match status" value="1"/>
</dbReference>
<dbReference type="InterPro" id="IPR018967">
    <property type="entry name" value="FeS-contain_CDGSH-typ"/>
</dbReference>
<evidence type="ECO:0000313" key="10">
    <source>
        <dbReference type="EMBL" id="MBB4764343.1"/>
    </source>
</evidence>
<dbReference type="AlphaFoldDB" id="A0A7W7I176"/>